<dbReference type="Proteomes" id="UP000216605">
    <property type="component" value="Unassembled WGS sequence"/>
</dbReference>
<reference evidence="2 3" key="1">
    <citation type="submission" date="2017-07" db="EMBL/GenBank/DDBJ databases">
        <title>Flavobacterium cyanobacteriorum sp. nov., isolated from cyanobacterial aggregates in a eutrophic lake.</title>
        <authorList>
            <person name="Cai H."/>
        </authorList>
    </citation>
    <scope>NUCLEOTIDE SEQUENCE [LARGE SCALE GENOMIC DNA]</scope>
    <source>
        <strain evidence="2 3">TH021</strain>
    </source>
</reference>
<sequence length="479" mass="53672">MKKIIYTLALLPVLLYGQDNTYNYVRAYTYKEATYFSDEAKANATVTYYDAIGRPIQQIAGKMSGNGKDIVTHIKYDAYGRQEYSYLPYASENSNLAFNGTAEVNTYTFYNTSQYENTPNPYSRSFFESSPLNRVLKQAAPGAAWIGDPGSNDDKTVKFAYRANVQNEVKRLSATATWNNTTGIYDIAFADLGYYSEAQLNKSIVTNENGASTEEFKNMQGQVLLKRAYDRDEKYDTYYVYDQFGNLTYVIPPLAEGLLDPGLCYYYKYDHRNRLAEKKIPGKQWEYIVYDILDRVVATGPALSPFGVAATEGWMYTFYDTMSRPAFTGWYAAAGINSNARAALQAQHTGAVSNVQRSSDIIDNIPVGYKRTIIPPGFKLLTINYYDTYASDAYPWPGGPETPASSMIIEGQPVMAIPKGLPVGSWTRVLDSPTGTTGETSYTLYDEKGRPVRTYMANYIGGYTQADTKLDFDGTPQYT</sequence>
<dbReference type="Gene3D" id="2.180.10.10">
    <property type="entry name" value="RHS repeat-associated core"/>
    <property type="match status" value="1"/>
</dbReference>
<comment type="caution">
    <text evidence="2">The sequence shown here is derived from an EMBL/GenBank/DDBJ whole genome shotgun (WGS) entry which is preliminary data.</text>
</comment>
<feature type="domain" description="DUF6443" evidence="1">
    <location>
        <begin position="27"/>
        <end position="156"/>
    </location>
</feature>
<evidence type="ECO:0000313" key="2">
    <source>
        <dbReference type="EMBL" id="OYQ35452.1"/>
    </source>
</evidence>
<dbReference type="AlphaFoldDB" id="A0A255Z1X3"/>
<feature type="non-terminal residue" evidence="2">
    <location>
        <position position="479"/>
    </location>
</feature>
<protein>
    <recommendedName>
        <fullName evidence="1">DUF6443 domain-containing protein</fullName>
    </recommendedName>
</protein>
<dbReference type="RefSeq" id="WP_243389590.1">
    <property type="nucleotide sequence ID" value="NZ_NOXV01000282.1"/>
</dbReference>
<dbReference type="EMBL" id="NOXV01000282">
    <property type="protein sequence ID" value="OYQ35452.1"/>
    <property type="molecule type" value="Genomic_DNA"/>
</dbReference>
<organism evidence="2 3">
    <name type="scientific">Flavobacterium cyanobacteriorum</name>
    <dbReference type="NCBI Taxonomy" id="2022802"/>
    <lineage>
        <taxon>Bacteria</taxon>
        <taxon>Pseudomonadati</taxon>
        <taxon>Bacteroidota</taxon>
        <taxon>Flavobacteriia</taxon>
        <taxon>Flavobacteriales</taxon>
        <taxon>Flavobacteriaceae</taxon>
        <taxon>Flavobacterium</taxon>
    </lineage>
</organism>
<name>A0A255Z1X3_9FLAO</name>
<evidence type="ECO:0000313" key="3">
    <source>
        <dbReference type="Proteomes" id="UP000216605"/>
    </source>
</evidence>
<proteinExistence type="predicted"/>
<dbReference type="InterPro" id="IPR045619">
    <property type="entry name" value="DUF6443"/>
</dbReference>
<keyword evidence="3" id="KW-1185">Reference proteome</keyword>
<accession>A0A255Z1X3</accession>
<dbReference type="Pfam" id="PF20041">
    <property type="entry name" value="DUF6443"/>
    <property type="match status" value="1"/>
</dbReference>
<gene>
    <name evidence="2" type="ORF">CHU92_10765</name>
</gene>
<evidence type="ECO:0000259" key="1">
    <source>
        <dbReference type="Pfam" id="PF20041"/>
    </source>
</evidence>